<feature type="compositionally biased region" description="Polar residues" evidence="17">
    <location>
        <begin position="1"/>
        <end position="10"/>
    </location>
</feature>
<keyword evidence="14" id="KW-0407">Ion channel</keyword>
<evidence type="ECO:0000256" key="10">
    <source>
        <dbReference type="ARBA" id="ARBA00022989"/>
    </source>
</evidence>
<evidence type="ECO:0000256" key="14">
    <source>
        <dbReference type="ARBA" id="ARBA00023303"/>
    </source>
</evidence>
<evidence type="ECO:0000256" key="8">
    <source>
        <dbReference type="ARBA" id="ARBA00022837"/>
    </source>
</evidence>
<keyword evidence="3" id="KW-1003">Cell membrane</keyword>
<feature type="transmembrane region" description="Helical" evidence="18">
    <location>
        <begin position="816"/>
        <end position="833"/>
    </location>
</feature>
<evidence type="ECO:0000256" key="17">
    <source>
        <dbReference type="SAM" id="MobiDB-lite"/>
    </source>
</evidence>
<dbReference type="InterPro" id="IPR050599">
    <property type="entry name" value="VDCC_alpha-1_subunit"/>
</dbReference>
<feature type="transmembrane region" description="Helical" evidence="18">
    <location>
        <begin position="1544"/>
        <end position="1562"/>
    </location>
</feature>
<evidence type="ECO:0000313" key="20">
    <source>
        <dbReference type="EMBL" id="WVN85074.1"/>
    </source>
</evidence>
<keyword evidence="2" id="KW-0813">Transport</keyword>
<proteinExistence type="inferred from homology"/>
<evidence type="ECO:0000256" key="16">
    <source>
        <dbReference type="ARBA" id="ARBA00067459"/>
    </source>
</evidence>
<evidence type="ECO:0000256" key="4">
    <source>
        <dbReference type="ARBA" id="ARBA00022553"/>
    </source>
</evidence>
<comment type="subcellular location">
    <subcellularLocation>
        <location evidence="1">Cell membrane</location>
        <topology evidence="1">Multi-pass membrane protein</topology>
    </subcellularLocation>
</comment>
<evidence type="ECO:0000256" key="3">
    <source>
        <dbReference type="ARBA" id="ARBA00022475"/>
    </source>
</evidence>
<feature type="compositionally biased region" description="Low complexity" evidence="17">
    <location>
        <begin position="11"/>
        <end position="20"/>
    </location>
</feature>
<evidence type="ECO:0000256" key="18">
    <source>
        <dbReference type="SAM" id="Phobius"/>
    </source>
</evidence>
<feature type="compositionally biased region" description="Polar residues" evidence="17">
    <location>
        <begin position="2009"/>
        <end position="2032"/>
    </location>
</feature>
<feature type="transmembrane region" description="Helical" evidence="18">
    <location>
        <begin position="1646"/>
        <end position="1667"/>
    </location>
</feature>
<keyword evidence="9" id="KW-0851">Voltage-gated channel</keyword>
<keyword evidence="13" id="KW-0325">Glycoprotein</keyword>
<feature type="compositionally biased region" description="Polar residues" evidence="17">
    <location>
        <begin position="61"/>
        <end position="74"/>
    </location>
</feature>
<feature type="region of interest" description="Disordered" evidence="17">
    <location>
        <begin position="1"/>
        <end position="166"/>
    </location>
</feature>
<feature type="compositionally biased region" description="Polar residues" evidence="17">
    <location>
        <begin position="2090"/>
        <end position="2106"/>
    </location>
</feature>
<dbReference type="GeneID" id="91084432"/>
<keyword evidence="7 18" id="KW-0812">Transmembrane</keyword>
<feature type="compositionally biased region" description="Polar residues" evidence="17">
    <location>
        <begin position="2046"/>
        <end position="2059"/>
    </location>
</feature>
<feature type="transmembrane region" description="Helical" evidence="18">
    <location>
        <begin position="1220"/>
        <end position="1241"/>
    </location>
</feature>
<dbReference type="InterPro" id="IPR027359">
    <property type="entry name" value="Volt_channel_dom_sf"/>
</dbReference>
<feature type="transmembrane region" description="Helical" evidence="18">
    <location>
        <begin position="546"/>
        <end position="566"/>
    </location>
</feature>
<evidence type="ECO:0000256" key="1">
    <source>
        <dbReference type="ARBA" id="ARBA00004651"/>
    </source>
</evidence>
<dbReference type="GO" id="GO:0008331">
    <property type="term" value="F:high voltage-gated calcium channel activity"/>
    <property type="evidence" value="ECO:0007669"/>
    <property type="project" value="TreeGrafter"/>
</dbReference>
<feature type="transmembrane region" description="Helical" evidence="18">
    <location>
        <begin position="1740"/>
        <end position="1761"/>
    </location>
</feature>
<evidence type="ECO:0000259" key="19">
    <source>
        <dbReference type="PROSITE" id="PS50222"/>
    </source>
</evidence>
<dbReference type="KEGG" id="cdep:91084432"/>
<feature type="compositionally biased region" description="Basic and acidic residues" evidence="17">
    <location>
        <begin position="2078"/>
        <end position="2089"/>
    </location>
</feature>
<feature type="domain" description="EF-hand" evidence="19">
    <location>
        <begin position="1772"/>
        <end position="1807"/>
    </location>
</feature>
<feature type="transmembrane region" description="Helical" evidence="18">
    <location>
        <begin position="1253"/>
        <end position="1276"/>
    </location>
</feature>
<feature type="transmembrane region" description="Helical" evidence="18">
    <location>
        <begin position="1431"/>
        <end position="1454"/>
    </location>
</feature>
<feature type="transmembrane region" description="Helical" evidence="18">
    <location>
        <begin position="1574"/>
        <end position="1593"/>
    </location>
</feature>
<feature type="compositionally biased region" description="Pro residues" evidence="17">
    <location>
        <begin position="21"/>
        <end position="33"/>
    </location>
</feature>
<evidence type="ECO:0000256" key="7">
    <source>
        <dbReference type="ARBA" id="ARBA00022692"/>
    </source>
</evidence>
<feature type="transmembrane region" description="Helical" evidence="18">
    <location>
        <begin position="682"/>
        <end position="707"/>
    </location>
</feature>
<evidence type="ECO:0000256" key="5">
    <source>
        <dbReference type="ARBA" id="ARBA00022568"/>
    </source>
</evidence>
<feature type="region of interest" description="Disordered" evidence="17">
    <location>
        <begin position="1995"/>
        <end position="2120"/>
    </location>
</feature>
<dbReference type="RefSeq" id="XP_066065775.1">
    <property type="nucleotide sequence ID" value="XM_066209678.1"/>
</dbReference>
<dbReference type="FunFam" id="1.20.120.350:FF:000079">
    <property type="entry name" value="Calcium channel subunit Cch1"/>
    <property type="match status" value="1"/>
</dbReference>
<feature type="compositionally biased region" description="Polar residues" evidence="17">
    <location>
        <begin position="40"/>
        <end position="50"/>
    </location>
</feature>
<dbReference type="InterPro" id="IPR005821">
    <property type="entry name" value="Ion_trans_dom"/>
</dbReference>
<feature type="transmembrane region" description="Helical" evidence="18">
    <location>
        <begin position="316"/>
        <end position="338"/>
    </location>
</feature>
<feature type="transmembrane region" description="Helical" evidence="18">
    <location>
        <begin position="485"/>
        <end position="504"/>
    </location>
</feature>
<feature type="transmembrane region" description="Helical" evidence="18">
    <location>
        <begin position="1679"/>
        <end position="1696"/>
    </location>
</feature>
<feature type="region of interest" description="Disordered" evidence="17">
    <location>
        <begin position="263"/>
        <end position="287"/>
    </location>
</feature>
<dbReference type="PROSITE" id="PS50222">
    <property type="entry name" value="EF_HAND_2"/>
    <property type="match status" value="1"/>
</dbReference>
<evidence type="ECO:0000256" key="15">
    <source>
        <dbReference type="ARBA" id="ARBA00061395"/>
    </source>
</evidence>
<dbReference type="GO" id="GO:0005509">
    <property type="term" value="F:calcium ion binding"/>
    <property type="evidence" value="ECO:0007669"/>
    <property type="project" value="InterPro"/>
</dbReference>
<keyword evidence="10 18" id="KW-1133">Transmembrane helix</keyword>
<evidence type="ECO:0000256" key="13">
    <source>
        <dbReference type="ARBA" id="ARBA00023180"/>
    </source>
</evidence>
<dbReference type="Gene3D" id="1.10.287.70">
    <property type="match status" value="4"/>
</dbReference>
<dbReference type="Proteomes" id="UP000094043">
    <property type="component" value="Chromosome 1"/>
</dbReference>
<dbReference type="GO" id="GO:0005891">
    <property type="term" value="C:voltage-gated calcium channel complex"/>
    <property type="evidence" value="ECO:0007669"/>
    <property type="project" value="TreeGrafter"/>
</dbReference>
<feature type="transmembrane region" description="Helical" evidence="18">
    <location>
        <begin position="1288"/>
        <end position="1311"/>
    </location>
</feature>
<dbReference type="SUPFAM" id="SSF81324">
    <property type="entry name" value="Voltage-gated potassium channels"/>
    <property type="match status" value="4"/>
</dbReference>
<evidence type="ECO:0000256" key="6">
    <source>
        <dbReference type="ARBA" id="ARBA00022673"/>
    </source>
</evidence>
<feature type="transmembrane region" description="Helical" evidence="18">
    <location>
        <begin position="1510"/>
        <end position="1529"/>
    </location>
</feature>
<feature type="transmembrane region" description="Helical" evidence="18">
    <location>
        <begin position="358"/>
        <end position="382"/>
    </location>
</feature>
<keyword evidence="12 18" id="KW-0472">Membrane</keyword>
<dbReference type="PANTHER" id="PTHR45628">
    <property type="entry name" value="VOLTAGE-DEPENDENT CALCIUM CHANNEL TYPE A SUBUNIT ALPHA-1"/>
    <property type="match status" value="1"/>
</dbReference>
<feature type="compositionally biased region" description="Basic and acidic residues" evidence="17">
    <location>
        <begin position="120"/>
        <end position="137"/>
    </location>
</feature>
<keyword evidence="5" id="KW-0109">Calcium transport</keyword>
<sequence length="2120" mass="238046">MASSRPRQNNITISTSSSIRSPPPSGGPSPVSPSSPSGTTAGLSRRQSWSMREDGDFLTDQLLSETNHLTNSGFSAEEGSASKRNVGIGGPTSSTPVGRNHRPKLSERDITWAGIDDDGMGGKDDRGLWNDGHDKTPTGRISRSYKSTLASSASPHSSSSSLDVPLRSFSEDRERLTPGQSFDIGYTGLGRSIASKRSSHKPYDTSTSTIGRRSPLRNVSQTIRKASIRVVNMMGTDTRERLGSDDDGEEVLQDEYIGSDSLRRETDGGREGWIPSPKRPNTGLVKGTPNQLRGRTLCIFGSHSILRRSMDTLMRFPWTEPTILVLIIANAVILSIQSAPTLFSPREDDGFFQSWEDVALVALFMVFTLEMFARIIVTGLLLDPETSLWESLFGPEGIVIILKNYFSRTTSNLQRRPSKIRRAAWRSHAIPHPHLKFRQSMAHNKPNGVLRGLSIPEAPFQEAVAKQKSLSDQGRPYLRHSWHRIDMIAVFAFWITFVLALTGYEATANRHIYIFRALSALRAGRLLVITSGTTTILHSLKRAGPLLVTVAYFLIFAGCIYSIIGVQSFRGSFKRACVLTDPFNSSNTITLDQLCGGWLDNKTMKPRSYLDIDGFETDVSPKGYVCPIGQVCLTTNENPNNGVSSFDNIFTSLVQIVIITSINTWAPVMYRAMDSEFFGSSLFFITGVIVLNFWLINLLIAVVINTFSDIRAETKRSAFGGDESFLGNEPNWAAEDERVKRNRLLGVYQKTELFWVFLIVADIVVQGTKNNKSSENLLRFLKNLGLGFTLAFDLEIIIRFLAHLPNWRSFLTRRRNTFDLFLCIVCSIIQIPVISDSSIYPWLTVFQIVRWYRVILAFPRMKPLMITVFGSFAGMLNMVMFLFLINFLGALMAVQLFRGDLTKGNTVTFAQTYNSFLGMYQIFSSENWTDILYNVMGAERSYKQTAIAAIFICGWFLFANFIVMQMFIAVINENFAIAEEQKRKQQVEAFIRKAETPSAHVSWIDRLNPYRLISSRHKAIRISALPPSLVLPLKQSVGFDLATENANLSLQNPKSAKGAIRRLLGRRNDEKAIPLKILKGQARAIHGGEDEDEDDRGLTDLLPPLHATVSTDEHLDALRERKNQQADFIAAHPSFDRSLWIFKQSNPIRKFCQACFPPAYGERIFGRSHDPIMKNIAKGIVFLAVVASVVVAAIASPSYRRNLYAEKGVFRGTWFDLTEVALGSVLILEAVMKIIADGFIFAPNAYLLSLWNVLDLVILITLLINTITSLIFIGGLSRVTRALKSFRVLRMITLFSVLRDTLHAVLFAGALKILDASIFMILYLIPFAIWGLNIFSGLLYYCNDDSVSNLVGCIGEFSASSIDDSLSYLVPRVWANPTLNQSVWSFDSFRESILILFEIVSLEGWIDVMSSVMNIVGRDQQPQDQASQWNAIYLLIFNLFGGVIILTLFVSIIIKNFSTRSGNALLTTEQRQWVDLSKFIKAQTPSQLPKGRPRRPLQAWCYDRAVNKNGFWTIGFTMIYYLHILLLMMEDFSENLLDEIQLDWIFLCLTMLYAVDLLVRFYGLGFKSFRANGWNLFDLVVITGSFATTIPALQADIKGITPNQANVQLQKLFLVSITLKLVQRISSLNQLFKTSVASLPAIGNLFLLWATLFVFYAILFLEVFGLTKMGNNSSTRFQNYYSFGNALVMLAFMSTGEGWNGYMHDYTIQFPRCSESGNFLNSDCGSAPGAYLLFISWNIVSMYIFLNMFTGVVVESFAYVYQLPGKSSLNREDMRAFKKLWAEFDTERAGYLRRKDFVKFFSRLTGVFEMRPYPIESSIPYIVRNSAINLAQSSSKTNVVEGTLYTIDLGLVATQISQIDYKRVRERRELFSRLFYEARLTEEKGKGISFTSMLMMLAHYKLIDDKKALELDDLLVRRVKTERVIDMVNLDRVRSLFRAIHLRKQFLAERDARKRTLNAEAKGIPAIVLEPTPATPPGDRKGIFDPFDPTSYGTLYNSNTSVIPPGNPFSPSSPRNSDVSALSLPVETSSLPGSVPIKHATESPNKHSPSPSFSGSHNYSIPRHTALGRQLSNSSHLSSEDAHYRRESSLTDSSNYDQVNDISSTVWGDMMRDAVDEEEK</sequence>
<dbReference type="FunFam" id="1.10.287.70:FF:000118">
    <property type="entry name" value="Calcium channel subunit Cch1"/>
    <property type="match status" value="1"/>
</dbReference>
<keyword evidence="4" id="KW-0597">Phosphoprotein</keyword>
<evidence type="ECO:0000256" key="12">
    <source>
        <dbReference type="ARBA" id="ARBA00023136"/>
    </source>
</evidence>
<comment type="similarity">
    <text evidence="15">Belongs to the calcium channel alpha-1 subunit (TC 1.A.1.11) family.</text>
</comment>
<keyword evidence="21" id="KW-1185">Reference proteome</keyword>
<dbReference type="FunFam" id="1.10.287.70:FF:000093">
    <property type="entry name" value="Calcium channel subunit Cch1"/>
    <property type="match status" value="1"/>
</dbReference>
<reference evidence="20" key="3">
    <citation type="submission" date="2024-01" db="EMBL/GenBank/DDBJ databases">
        <authorList>
            <person name="Coelho M.A."/>
            <person name="David-Palma M."/>
            <person name="Shea T."/>
            <person name="Sun S."/>
            <person name="Cuomo C.A."/>
            <person name="Heitman J."/>
        </authorList>
    </citation>
    <scope>NUCLEOTIDE SEQUENCE</scope>
    <source>
        <strain evidence="20">CBS 7841</strain>
    </source>
</reference>
<dbReference type="EMBL" id="CP143784">
    <property type="protein sequence ID" value="WVN85074.1"/>
    <property type="molecule type" value="Genomic_DNA"/>
</dbReference>
<evidence type="ECO:0000256" key="9">
    <source>
        <dbReference type="ARBA" id="ARBA00022882"/>
    </source>
</evidence>
<reference evidence="20" key="2">
    <citation type="journal article" date="2022" name="Elife">
        <title>Obligate sexual reproduction of a homothallic fungus closely related to the Cryptococcus pathogenic species complex.</title>
        <authorList>
            <person name="Passer A.R."/>
            <person name="Clancey S.A."/>
            <person name="Shea T."/>
            <person name="David-Palma M."/>
            <person name="Averette A.F."/>
            <person name="Boekhout T."/>
            <person name="Porcel B.M."/>
            <person name="Nowrousian M."/>
            <person name="Cuomo C.A."/>
            <person name="Sun S."/>
            <person name="Heitman J."/>
            <person name="Coelho M.A."/>
        </authorList>
    </citation>
    <scope>NUCLEOTIDE SEQUENCE</scope>
    <source>
        <strain evidence="20">CBS 7841</strain>
    </source>
</reference>
<accession>A0AAJ8JMN4</accession>
<feature type="transmembrane region" description="Helical" evidence="18">
    <location>
        <begin position="649"/>
        <end position="670"/>
    </location>
</feature>
<gene>
    <name evidence="20" type="ORF">L203_100216</name>
</gene>
<dbReference type="GO" id="GO:0098703">
    <property type="term" value="P:calcium ion import across plasma membrane"/>
    <property type="evidence" value="ECO:0007669"/>
    <property type="project" value="TreeGrafter"/>
</dbReference>
<dbReference type="InterPro" id="IPR002048">
    <property type="entry name" value="EF_hand_dom"/>
</dbReference>
<keyword evidence="8" id="KW-0106">Calcium</keyword>
<organism evidence="20 21">
    <name type="scientific">Cryptococcus depauperatus CBS 7841</name>
    <dbReference type="NCBI Taxonomy" id="1295531"/>
    <lineage>
        <taxon>Eukaryota</taxon>
        <taxon>Fungi</taxon>
        <taxon>Dikarya</taxon>
        <taxon>Basidiomycota</taxon>
        <taxon>Agaricomycotina</taxon>
        <taxon>Tremellomycetes</taxon>
        <taxon>Tremellales</taxon>
        <taxon>Cryptococcaceae</taxon>
        <taxon>Cryptococcus</taxon>
    </lineage>
</organism>
<keyword evidence="11" id="KW-0406">Ion transport</keyword>
<dbReference type="Gene3D" id="1.20.120.350">
    <property type="entry name" value="Voltage-gated potassium channels. Chain C"/>
    <property type="match status" value="4"/>
</dbReference>
<feature type="compositionally biased region" description="Low complexity" evidence="17">
    <location>
        <begin position="147"/>
        <end position="166"/>
    </location>
</feature>
<evidence type="ECO:0000256" key="11">
    <source>
        <dbReference type="ARBA" id="ARBA00023065"/>
    </source>
</evidence>
<feature type="transmembrane region" description="Helical" evidence="18">
    <location>
        <begin position="1318"/>
        <end position="1341"/>
    </location>
</feature>
<dbReference type="PANTHER" id="PTHR45628:SF7">
    <property type="entry name" value="VOLTAGE-DEPENDENT CALCIUM CHANNEL TYPE A SUBUNIT ALPHA-1"/>
    <property type="match status" value="1"/>
</dbReference>
<dbReference type="Pfam" id="PF00520">
    <property type="entry name" value="Ion_trans"/>
    <property type="match status" value="4"/>
</dbReference>
<reference evidence="20" key="1">
    <citation type="submission" date="2016-06" db="EMBL/GenBank/DDBJ databases">
        <authorList>
            <person name="Cuomo C."/>
            <person name="Litvintseva A."/>
            <person name="Heitman J."/>
            <person name="Chen Y."/>
            <person name="Sun S."/>
            <person name="Springer D."/>
            <person name="Dromer F."/>
            <person name="Young S."/>
            <person name="Zeng Q."/>
            <person name="Chapman S."/>
            <person name="Gujja S."/>
            <person name="Saif S."/>
            <person name="Birren B."/>
        </authorList>
    </citation>
    <scope>NUCLEOTIDE SEQUENCE</scope>
    <source>
        <strain evidence="20">CBS 7841</strain>
    </source>
</reference>
<feature type="transmembrane region" description="Helical" evidence="18">
    <location>
        <begin position="1180"/>
        <end position="1200"/>
    </location>
</feature>
<feature type="transmembrane region" description="Helical" evidence="18">
    <location>
        <begin position="946"/>
        <end position="971"/>
    </location>
</feature>
<evidence type="ECO:0000313" key="21">
    <source>
        <dbReference type="Proteomes" id="UP000094043"/>
    </source>
</evidence>
<name>A0AAJ8JMN4_9TREE</name>
<evidence type="ECO:0000256" key="2">
    <source>
        <dbReference type="ARBA" id="ARBA00022448"/>
    </source>
</evidence>
<feature type="transmembrane region" description="Helical" evidence="18">
    <location>
        <begin position="868"/>
        <end position="894"/>
    </location>
</feature>
<protein>
    <recommendedName>
        <fullName evidence="16">Calcium-channel protein CCH1</fullName>
    </recommendedName>
</protein>
<keyword evidence="6" id="KW-0107">Calcium channel</keyword>